<gene>
    <name evidence="1" type="ORF">SCARUB_02272</name>
</gene>
<protein>
    <submittedName>
        <fullName evidence="1">Uncharacterized protein</fullName>
    </submittedName>
</protein>
<comment type="caution">
    <text evidence="1">The sequence shown here is derived from an EMBL/GenBank/DDBJ whole genome shotgun (WGS) entry which is preliminary data.</text>
</comment>
<sequence>MKCVVLIEVHRRVRRGHEEDVKIKNRKDFLNLMIYHEEIITINACILPTDY</sequence>
<name>A0A1E3XAJ0_9BACT</name>
<dbReference type="EMBL" id="MAYW01000055">
    <property type="protein sequence ID" value="ODS32620.1"/>
    <property type="molecule type" value="Genomic_DNA"/>
</dbReference>
<organism evidence="1 2">
    <name type="scientific">Candidatus Scalindua rubra</name>
    <dbReference type="NCBI Taxonomy" id="1872076"/>
    <lineage>
        <taxon>Bacteria</taxon>
        <taxon>Pseudomonadati</taxon>
        <taxon>Planctomycetota</taxon>
        <taxon>Candidatus Brocadiia</taxon>
        <taxon>Candidatus Brocadiales</taxon>
        <taxon>Candidatus Scalinduaceae</taxon>
        <taxon>Candidatus Scalindua</taxon>
    </lineage>
</organism>
<evidence type="ECO:0000313" key="2">
    <source>
        <dbReference type="Proteomes" id="UP000094056"/>
    </source>
</evidence>
<proteinExistence type="predicted"/>
<reference evidence="1 2" key="1">
    <citation type="submission" date="2016-07" db="EMBL/GenBank/DDBJ databases">
        <title>Draft genome of Scalindua rubra, obtained from a brine-seawater interface in the Red Sea, sheds light on salt adaptation in anammox bacteria.</title>
        <authorList>
            <person name="Speth D.R."/>
            <person name="Lagkouvardos I."/>
            <person name="Wang Y."/>
            <person name="Qian P.-Y."/>
            <person name="Dutilh B.E."/>
            <person name="Jetten M.S."/>
        </authorList>
    </citation>
    <scope>NUCLEOTIDE SEQUENCE [LARGE SCALE GENOMIC DNA]</scope>
    <source>
        <strain evidence="1">BSI-1</strain>
    </source>
</reference>
<evidence type="ECO:0000313" key="1">
    <source>
        <dbReference type="EMBL" id="ODS32620.1"/>
    </source>
</evidence>
<dbReference type="Proteomes" id="UP000094056">
    <property type="component" value="Unassembled WGS sequence"/>
</dbReference>
<accession>A0A1E3XAJ0</accession>
<dbReference type="AlphaFoldDB" id="A0A1E3XAJ0"/>